<dbReference type="HOGENOM" id="CLU_3201687_0_0_5"/>
<dbReference type="Proteomes" id="UP000015351">
    <property type="component" value="Unassembled WGS sequence"/>
</dbReference>
<dbReference type="AlphaFoldDB" id="S9QM60"/>
<reference evidence="2" key="1">
    <citation type="journal article" date="2013" name="Stand. Genomic Sci.">
        <title>Genome sequence of the Litoreibacter arenae type strain (DSM 19593(T)), a member of the Roseobacter clade isolated from sea sand.</title>
        <authorList>
            <person name="Riedel T."/>
            <person name="Fiebig A."/>
            <person name="Petersen J."/>
            <person name="Gronow S."/>
            <person name="Kyrpides N.C."/>
            <person name="Goker M."/>
            <person name="Klenk H.P."/>
        </authorList>
    </citation>
    <scope>NUCLEOTIDE SEQUENCE [LARGE SCALE GENOMIC DNA]</scope>
    <source>
        <strain evidence="2">DSM 19593</strain>
    </source>
</reference>
<protein>
    <submittedName>
        <fullName evidence="1">Uncharacterized protein</fullName>
    </submittedName>
</protein>
<dbReference type="STRING" id="1123360.thalar_01064"/>
<evidence type="ECO:0000313" key="1">
    <source>
        <dbReference type="EMBL" id="EPX80842.1"/>
    </source>
</evidence>
<dbReference type="RefSeq" id="WP_021099635.1">
    <property type="nucleotide sequence ID" value="NZ_KE557306.1"/>
</dbReference>
<proteinExistence type="predicted"/>
<sequence length="45" mass="5173">MLTADGVFLSKAEFGLSRITGWVATRHSCHYGHTRHEDWHLLTHP</sequence>
<organism evidence="1 2">
    <name type="scientific">Litoreibacter arenae DSM 19593</name>
    <dbReference type="NCBI Taxonomy" id="1123360"/>
    <lineage>
        <taxon>Bacteria</taxon>
        <taxon>Pseudomonadati</taxon>
        <taxon>Pseudomonadota</taxon>
        <taxon>Alphaproteobacteria</taxon>
        <taxon>Rhodobacterales</taxon>
        <taxon>Roseobacteraceae</taxon>
        <taxon>Litoreibacter</taxon>
    </lineage>
</organism>
<comment type="caution">
    <text evidence="1">The sequence shown here is derived from an EMBL/GenBank/DDBJ whole genome shotgun (WGS) entry which is preliminary data.</text>
</comment>
<keyword evidence="2" id="KW-1185">Reference proteome</keyword>
<evidence type="ECO:0000313" key="2">
    <source>
        <dbReference type="Proteomes" id="UP000015351"/>
    </source>
</evidence>
<dbReference type="EMBL" id="AONI01000008">
    <property type="protein sequence ID" value="EPX80842.1"/>
    <property type="molecule type" value="Genomic_DNA"/>
</dbReference>
<gene>
    <name evidence="1" type="ORF">thalar_01064</name>
</gene>
<name>S9QM60_9RHOB</name>
<accession>S9QM60</accession>